<name>A0ACB8SN92_9AGAM</name>
<comment type="caution">
    <text evidence="1">The sequence shown here is derived from an EMBL/GenBank/DDBJ whole genome shotgun (WGS) entry which is preliminary data.</text>
</comment>
<dbReference type="Proteomes" id="UP000814140">
    <property type="component" value="Unassembled WGS sequence"/>
</dbReference>
<evidence type="ECO:0000313" key="2">
    <source>
        <dbReference type="Proteomes" id="UP000814140"/>
    </source>
</evidence>
<reference evidence="1" key="1">
    <citation type="submission" date="2021-03" db="EMBL/GenBank/DDBJ databases">
        <authorList>
            <consortium name="DOE Joint Genome Institute"/>
            <person name="Ahrendt S."/>
            <person name="Looney B.P."/>
            <person name="Miyauchi S."/>
            <person name="Morin E."/>
            <person name="Drula E."/>
            <person name="Courty P.E."/>
            <person name="Chicoki N."/>
            <person name="Fauchery L."/>
            <person name="Kohler A."/>
            <person name="Kuo A."/>
            <person name="Labutti K."/>
            <person name="Pangilinan J."/>
            <person name="Lipzen A."/>
            <person name="Riley R."/>
            <person name="Andreopoulos W."/>
            <person name="He G."/>
            <person name="Johnson J."/>
            <person name="Barry K.W."/>
            <person name="Grigoriev I.V."/>
            <person name="Nagy L."/>
            <person name="Hibbett D."/>
            <person name="Henrissat B."/>
            <person name="Matheny P.B."/>
            <person name="Labbe J."/>
            <person name="Martin F."/>
        </authorList>
    </citation>
    <scope>NUCLEOTIDE SEQUENCE</scope>
    <source>
        <strain evidence="1">HHB10654</strain>
    </source>
</reference>
<accession>A0ACB8SN92</accession>
<sequence>MTSPYPDFPHIPRGSRLYNEETMNRRREAFNEYFKTVIEQRKPVAELPRKYVVTRDNPHPPFLAFGFLRTIDQLFAYAQKHGLKDDEDPDEPLTPEFCVFPCLERLREVASEPYLSIVPVFSPTDEEVYVVTLYTNNTMCALQCTDEDEQDILQLLREELEIADPPMWYWDVRNQY</sequence>
<dbReference type="EMBL" id="MU277244">
    <property type="protein sequence ID" value="KAI0057672.1"/>
    <property type="molecule type" value="Genomic_DNA"/>
</dbReference>
<keyword evidence="2" id="KW-1185">Reference proteome</keyword>
<gene>
    <name evidence="1" type="ORF">BV25DRAFT_1841529</name>
</gene>
<proteinExistence type="predicted"/>
<evidence type="ECO:0000313" key="1">
    <source>
        <dbReference type="EMBL" id="KAI0057672.1"/>
    </source>
</evidence>
<protein>
    <submittedName>
        <fullName evidence="1">Uncharacterized protein</fullName>
    </submittedName>
</protein>
<reference evidence="1" key="2">
    <citation type="journal article" date="2022" name="New Phytol.">
        <title>Evolutionary transition to the ectomycorrhizal habit in the genomes of a hyperdiverse lineage of mushroom-forming fungi.</title>
        <authorList>
            <person name="Looney B."/>
            <person name="Miyauchi S."/>
            <person name="Morin E."/>
            <person name="Drula E."/>
            <person name="Courty P.E."/>
            <person name="Kohler A."/>
            <person name="Kuo A."/>
            <person name="LaButti K."/>
            <person name="Pangilinan J."/>
            <person name="Lipzen A."/>
            <person name="Riley R."/>
            <person name="Andreopoulos W."/>
            <person name="He G."/>
            <person name="Johnson J."/>
            <person name="Nolan M."/>
            <person name="Tritt A."/>
            <person name="Barry K.W."/>
            <person name="Grigoriev I.V."/>
            <person name="Nagy L.G."/>
            <person name="Hibbett D."/>
            <person name="Henrissat B."/>
            <person name="Matheny P.B."/>
            <person name="Labbe J."/>
            <person name="Martin F.M."/>
        </authorList>
    </citation>
    <scope>NUCLEOTIDE SEQUENCE</scope>
    <source>
        <strain evidence="1">HHB10654</strain>
    </source>
</reference>
<organism evidence="1 2">
    <name type="scientific">Artomyces pyxidatus</name>
    <dbReference type="NCBI Taxonomy" id="48021"/>
    <lineage>
        <taxon>Eukaryota</taxon>
        <taxon>Fungi</taxon>
        <taxon>Dikarya</taxon>
        <taxon>Basidiomycota</taxon>
        <taxon>Agaricomycotina</taxon>
        <taxon>Agaricomycetes</taxon>
        <taxon>Russulales</taxon>
        <taxon>Auriscalpiaceae</taxon>
        <taxon>Artomyces</taxon>
    </lineage>
</organism>